<dbReference type="PROSITE" id="PS50850">
    <property type="entry name" value="MFS"/>
    <property type="match status" value="1"/>
</dbReference>
<dbReference type="PANTHER" id="PTHR23518:SF2">
    <property type="entry name" value="MAJOR FACILITATOR SUPERFAMILY TRANSPORTER"/>
    <property type="match status" value="1"/>
</dbReference>
<sequence length="462" mass="48471">MADGAAEDAGDGVDALDSYRQFFALEPDVLVLSVAMLVFSLAFQMTTRYVPEYMYTLGAGAGIVGLYGSLGNLISAVYPYPGGALSDRVGSRVALTAFAVVTTLGFVVWAVAPNLPAISVPVVALGGLELGGTLGPWIWVFVGLLLTQAWKSFGLGATFAIVKQSVEPGRLAMGFASTEIFRRVGFLLGPAIAAVVLAVYEFRVGFRYVLLLAAGFAAVATVAQHVLYDVDEEDTVGDSFEGLDTIRSDLRDLPETLRPLLVADTLIRFANGMVYVFFVVVVTRYLDVGFTGFGVSIGPAAFFGVLLSVEMAVAILTKVPVSALAERTGLKPVVGLGFLVYAVFPVLLILAPANQWVLVALFAFSGLRFAGLPAHKALIVGPAEQDTGGRVTGAYYLVRNTVVIPSAAVGGLLYGGDWTLRVAGASVTAGPELAFSLATAIGLVGVAYFALFGREFEAYANG</sequence>
<feature type="transmembrane region" description="Helical" evidence="1">
    <location>
        <begin position="29"/>
        <end position="47"/>
    </location>
</feature>
<feature type="transmembrane region" description="Helical" evidence="1">
    <location>
        <begin position="329"/>
        <end position="350"/>
    </location>
</feature>
<proteinExistence type="predicted"/>
<evidence type="ECO:0000313" key="4">
    <source>
        <dbReference type="Proteomes" id="UP001595660"/>
    </source>
</evidence>
<accession>A0ABD5NG57</accession>
<dbReference type="InterPro" id="IPR036259">
    <property type="entry name" value="MFS_trans_sf"/>
</dbReference>
<dbReference type="InterPro" id="IPR020846">
    <property type="entry name" value="MFS_dom"/>
</dbReference>
<feature type="transmembrane region" description="Helical" evidence="1">
    <location>
        <begin position="206"/>
        <end position="228"/>
    </location>
</feature>
<dbReference type="AlphaFoldDB" id="A0ABD5NG57"/>
<keyword evidence="1" id="KW-0812">Transmembrane</keyword>
<reference evidence="3 4" key="1">
    <citation type="journal article" date="2019" name="Int. J. Syst. Evol. Microbiol.">
        <title>The Global Catalogue of Microorganisms (GCM) 10K type strain sequencing project: providing services to taxonomists for standard genome sequencing and annotation.</title>
        <authorList>
            <consortium name="The Broad Institute Genomics Platform"/>
            <consortium name="The Broad Institute Genome Sequencing Center for Infectious Disease"/>
            <person name="Wu L."/>
            <person name="Ma J."/>
        </authorList>
    </citation>
    <scope>NUCLEOTIDE SEQUENCE [LARGE SCALE GENOMIC DNA]</scope>
    <source>
        <strain evidence="3 4">CGMCC 1.12562</strain>
    </source>
</reference>
<feature type="transmembrane region" description="Helical" evidence="1">
    <location>
        <begin position="93"/>
        <end position="112"/>
    </location>
</feature>
<feature type="transmembrane region" description="Helical" evidence="1">
    <location>
        <begin position="394"/>
        <end position="413"/>
    </location>
</feature>
<dbReference type="RefSeq" id="WP_232570582.1">
    <property type="nucleotide sequence ID" value="NZ_CP089466.1"/>
</dbReference>
<organism evidence="3 4">
    <name type="scientific">Halobacterium litoreum</name>
    <dbReference type="NCBI Taxonomy" id="2039234"/>
    <lineage>
        <taxon>Archaea</taxon>
        <taxon>Methanobacteriati</taxon>
        <taxon>Methanobacteriota</taxon>
        <taxon>Stenosarchaea group</taxon>
        <taxon>Halobacteria</taxon>
        <taxon>Halobacteriales</taxon>
        <taxon>Halobacteriaceae</taxon>
        <taxon>Halobacterium</taxon>
    </lineage>
</organism>
<keyword evidence="1" id="KW-0472">Membrane</keyword>
<comment type="caution">
    <text evidence="3">The sequence shown here is derived from an EMBL/GenBank/DDBJ whole genome shotgun (WGS) entry which is preliminary data.</text>
</comment>
<dbReference type="GeneID" id="69118688"/>
<evidence type="ECO:0000259" key="2">
    <source>
        <dbReference type="PROSITE" id="PS50850"/>
    </source>
</evidence>
<keyword evidence="1" id="KW-1133">Transmembrane helix</keyword>
<feature type="transmembrane region" description="Helical" evidence="1">
    <location>
        <begin position="292"/>
        <end position="317"/>
    </location>
</feature>
<evidence type="ECO:0000256" key="1">
    <source>
        <dbReference type="SAM" id="Phobius"/>
    </source>
</evidence>
<dbReference type="Proteomes" id="UP001595660">
    <property type="component" value="Unassembled WGS sequence"/>
</dbReference>
<feature type="transmembrane region" description="Helical" evidence="1">
    <location>
        <begin position="266"/>
        <end position="286"/>
    </location>
</feature>
<dbReference type="SUPFAM" id="SSF103473">
    <property type="entry name" value="MFS general substrate transporter"/>
    <property type="match status" value="1"/>
</dbReference>
<dbReference type="Gene3D" id="1.20.1250.20">
    <property type="entry name" value="MFS general substrate transporter like domains"/>
    <property type="match status" value="2"/>
</dbReference>
<feature type="transmembrane region" description="Helical" evidence="1">
    <location>
        <begin position="183"/>
        <end position="200"/>
    </location>
</feature>
<gene>
    <name evidence="3" type="ORF">ACFOKC_11295</name>
</gene>
<protein>
    <submittedName>
        <fullName evidence="3">MFS transporter</fullName>
    </submittedName>
</protein>
<name>A0ABD5NG57_9EURY</name>
<feature type="domain" description="Major facilitator superfamily (MFS) profile" evidence="2">
    <location>
        <begin position="28"/>
        <end position="457"/>
    </location>
</feature>
<dbReference type="InterPro" id="IPR011701">
    <property type="entry name" value="MFS"/>
</dbReference>
<dbReference type="Pfam" id="PF07690">
    <property type="entry name" value="MFS_1"/>
    <property type="match status" value="1"/>
</dbReference>
<dbReference type="PANTHER" id="PTHR23518">
    <property type="entry name" value="C-METHYLTRANSFERASE"/>
    <property type="match status" value="1"/>
</dbReference>
<evidence type="ECO:0000313" key="3">
    <source>
        <dbReference type="EMBL" id="MFC3478305.1"/>
    </source>
</evidence>
<feature type="transmembrane region" description="Helical" evidence="1">
    <location>
        <begin position="433"/>
        <end position="452"/>
    </location>
</feature>
<keyword evidence="4" id="KW-1185">Reference proteome</keyword>
<dbReference type="EMBL" id="JBHRWN010000002">
    <property type="protein sequence ID" value="MFC3478305.1"/>
    <property type="molecule type" value="Genomic_DNA"/>
</dbReference>
<feature type="transmembrane region" description="Helical" evidence="1">
    <location>
        <begin position="53"/>
        <end position="81"/>
    </location>
</feature>